<evidence type="ECO:0000313" key="2">
    <source>
        <dbReference type="EMBL" id="CAF1316959.1"/>
    </source>
</evidence>
<protein>
    <submittedName>
        <fullName evidence="2">Uncharacterized protein</fullName>
    </submittedName>
</protein>
<dbReference type="Proteomes" id="UP000663852">
    <property type="component" value="Unassembled WGS sequence"/>
</dbReference>
<comment type="caution">
    <text evidence="2">The sequence shown here is derived from an EMBL/GenBank/DDBJ whole genome shotgun (WGS) entry which is preliminary data.</text>
</comment>
<feature type="chain" id="PRO_5036227444" evidence="1">
    <location>
        <begin position="22"/>
        <end position="158"/>
    </location>
</feature>
<reference evidence="2" key="1">
    <citation type="submission" date="2021-02" db="EMBL/GenBank/DDBJ databases">
        <authorList>
            <person name="Nowell W R."/>
        </authorList>
    </citation>
    <scope>NUCLEOTIDE SEQUENCE</scope>
</reference>
<accession>A0A815EWD4</accession>
<organism evidence="2 4">
    <name type="scientific">Adineta ricciae</name>
    <name type="common">Rotifer</name>
    <dbReference type="NCBI Taxonomy" id="249248"/>
    <lineage>
        <taxon>Eukaryota</taxon>
        <taxon>Metazoa</taxon>
        <taxon>Spiralia</taxon>
        <taxon>Gnathifera</taxon>
        <taxon>Rotifera</taxon>
        <taxon>Eurotatoria</taxon>
        <taxon>Bdelloidea</taxon>
        <taxon>Adinetida</taxon>
        <taxon>Adinetidae</taxon>
        <taxon>Adineta</taxon>
    </lineage>
</organism>
<dbReference type="Proteomes" id="UP000663828">
    <property type="component" value="Unassembled WGS sequence"/>
</dbReference>
<proteinExistence type="predicted"/>
<dbReference type="AlphaFoldDB" id="A0A815EWD4"/>
<keyword evidence="1" id="KW-0732">Signal</keyword>
<gene>
    <name evidence="3" type="ORF">EDS130_LOCUS45703</name>
    <name evidence="2" type="ORF">XAT740_LOCUS29696</name>
</gene>
<feature type="signal peptide" evidence="1">
    <location>
        <begin position="1"/>
        <end position="21"/>
    </location>
</feature>
<name>A0A815EWD4_ADIRI</name>
<dbReference type="EMBL" id="CAJNOJ010001215">
    <property type="protein sequence ID" value="CAF1546679.1"/>
    <property type="molecule type" value="Genomic_DNA"/>
</dbReference>
<evidence type="ECO:0000313" key="3">
    <source>
        <dbReference type="EMBL" id="CAF1546679.1"/>
    </source>
</evidence>
<dbReference type="EMBL" id="CAJNOR010002602">
    <property type="protein sequence ID" value="CAF1316959.1"/>
    <property type="molecule type" value="Genomic_DNA"/>
</dbReference>
<evidence type="ECO:0000256" key="1">
    <source>
        <dbReference type="SAM" id="SignalP"/>
    </source>
</evidence>
<sequence length="158" mass="18047">MNILSAITILILCVVVQCSYAQKHFSVRATDRARLKKEILADMQFILRDAKPQQIKSLHHHIPLCLAKKDGLERLFNDTIDLWELFIKETERSVGLAIRANTVINKIVDSLGKVLDKLSDPQLEAVFKVVHYVEGHHGDRPAFIWVLQQAFEECVYGV</sequence>
<keyword evidence="4" id="KW-1185">Reference proteome</keyword>
<evidence type="ECO:0000313" key="4">
    <source>
        <dbReference type="Proteomes" id="UP000663828"/>
    </source>
</evidence>